<organism evidence="2 3">
    <name type="scientific">Secundilactobacillus kimchicus JCM 15530</name>
    <dbReference type="NCBI Taxonomy" id="1302272"/>
    <lineage>
        <taxon>Bacteria</taxon>
        <taxon>Bacillati</taxon>
        <taxon>Bacillota</taxon>
        <taxon>Bacilli</taxon>
        <taxon>Lactobacillales</taxon>
        <taxon>Lactobacillaceae</taxon>
        <taxon>Secundilactobacillus</taxon>
    </lineage>
</organism>
<gene>
    <name evidence="2" type="ORF">FC96_GL002391</name>
</gene>
<dbReference type="SUPFAM" id="SSF53756">
    <property type="entry name" value="UDP-Glycosyltransferase/glycogen phosphorylase"/>
    <property type="match status" value="1"/>
</dbReference>
<protein>
    <submittedName>
        <fullName evidence="2">Glycosyltransferase</fullName>
    </submittedName>
</protein>
<dbReference type="EMBL" id="AZCX01000008">
    <property type="protein sequence ID" value="KRK47466.1"/>
    <property type="molecule type" value="Genomic_DNA"/>
</dbReference>
<reference evidence="2 3" key="1">
    <citation type="journal article" date="2015" name="Genome Announc.">
        <title>Expanding the biotechnology potential of lactobacilli through comparative genomics of 213 strains and associated genera.</title>
        <authorList>
            <person name="Sun Z."/>
            <person name="Harris H.M."/>
            <person name="McCann A."/>
            <person name="Guo C."/>
            <person name="Argimon S."/>
            <person name="Zhang W."/>
            <person name="Yang X."/>
            <person name="Jeffery I.B."/>
            <person name="Cooney J.C."/>
            <person name="Kagawa T.F."/>
            <person name="Liu W."/>
            <person name="Song Y."/>
            <person name="Salvetti E."/>
            <person name="Wrobel A."/>
            <person name="Rasinkangas P."/>
            <person name="Parkhill J."/>
            <person name="Rea M.C."/>
            <person name="O'Sullivan O."/>
            <person name="Ritari J."/>
            <person name="Douillard F.P."/>
            <person name="Paul Ross R."/>
            <person name="Yang R."/>
            <person name="Briner A.E."/>
            <person name="Felis G.E."/>
            <person name="de Vos W.M."/>
            <person name="Barrangou R."/>
            <person name="Klaenhammer T.R."/>
            <person name="Caufield P.W."/>
            <person name="Cui Y."/>
            <person name="Zhang H."/>
            <person name="O'Toole P.W."/>
        </authorList>
    </citation>
    <scope>NUCLEOTIDE SEQUENCE [LARGE SCALE GENOMIC DNA]</scope>
    <source>
        <strain evidence="2 3">JCM 15530</strain>
    </source>
</reference>
<dbReference type="AlphaFoldDB" id="A0A0R1HVW1"/>
<accession>A0A0R1HVW1</accession>
<dbReference type="RefSeq" id="WP_054661005.1">
    <property type="nucleotide sequence ID" value="NZ_AZCX01000008.1"/>
</dbReference>
<dbReference type="GO" id="GO:0016757">
    <property type="term" value="F:glycosyltransferase activity"/>
    <property type="evidence" value="ECO:0007669"/>
    <property type="project" value="InterPro"/>
</dbReference>
<dbReference type="OrthoDB" id="570545at2"/>
<name>A0A0R1HVW1_9LACO</name>
<proteinExistence type="predicted"/>
<dbReference type="PATRIC" id="fig|1302272.5.peg.2439"/>
<sequence>MNYFVSENIFAFNSGTEHSQAKRTRLFNKMGANAKYVTRDYNRFLARDAVALGLDHTQVLNMYDFFQGRTDTVRVEQPLRLLKQIPLDQYHIVSDNPNYSVIQHAGVPIARVNVMPATVGLVGDISYYDRFGNTTVRENWDWRGFKSSIDYFHPDGQLGVRKILNAAGDTVIEITHMNVDGKLQATMWKLLNYKGHNFRFNTEDQLFLFFLNEQLMTDPESLVISDRRSLDYVVADVTAVHNKWAYLHDIHIVDEKEPLKGRLFEAYVPVLESRAKDFAGVFVATEAQKQDIKRRFPKLTVVVAPDTVVEQPRLDEGVPAASSEAHHILWVGRLSPERRPEEALKAFATVIKNVPDATLEFRGYPVSATYLTELKQLADKLGVTEHVTFDEYVTGDALAKRYKNAAVLLQTASGEGFGMTVTEGFSYGVPAVAYDVRYGLKEQIRDGENGFLVHDGSTSILAARLTEILTNDAFRQTMRQAAFDTAQTYGEATVFKAWQQAFGS</sequence>
<evidence type="ECO:0000313" key="2">
    <source>
        <dbReference type="EMBL" id="KRK47466.1"/>
    </source>
</evidence>
<dbReference type="Proteomes" id="UP000050911">
    <property type="component" value="Unassembled WGS sequence"/>
</dbReference>
<evidence type="ECO:0000313" key="3">
    <source>
        <dbReference type="Proteomes" id="UP000050911"/>
    </source>
</evidence>
<keyword evidence="2" id="KW-0808">Transferase</keyword>
<comment type="caution">
    <text evidence="2">The sequence shown here is derived from an EMBL/GenBank/DDBJ whole genome shotgun (WGS) entry which is preliminary data.</text>
</comment>
<dbReference type="PANTHER" id="PTHR12526">
    <property type="entry name" value="GLYCOSYLTRANSFERASE"/>
    <property type="match status" value="1"/>
</dbReference>
<feature type="domain" description="Glycosyl transferase family 1" evidence="1">
    <location>
        <begin position="325"/>
        <end position="482"/>
    </location>
</feature>
<dbReference type="Gene3D" id="3.40.50.2000">
    <property type="entry name" value="Glycogen Phosphorylase B"/>
    <property type="match status" value="3"/>
</dbReference>
<keyword evidence="3" id="KW-1185">Reference proteome</keyword>
<dbReference type="STRING" id="1302272.FC96_GL002391"/>
<evidence type="ECO:0000259" key="1">
    <source>
        <dbReference type="Pfam" id="PF00534"/>
    </source>
</evidence>
<dbReference type="Pfam" id="PF00534">
    <property type="entry name" value="Glycos_transf_1"/>
    <property type="match status" value="1"/>
</dbReference>
<dbReference type="InterPro" id="IPR001296">
    <property type="entry name" value="Glyco_trans_1"/>
</dbReference>